<proteinExistence type="predicted"/>
<accession>L5MHM5</accession>
<gene>
    <name evidence="2" type="ORF">MDA_GLEAN10009042</name>
</gene>
<organism evidence="2 3">
    <name type="scientific">Myotis davidii</name>
    <name type="common">David's myotis</name>
    <dbReference type="NCBI Taxonomy" id="225400"/>
    <lineage>
        <taxon>Eukaryota</taxon>
        <taxon>Metazoa</taxon>
        <taxon>Chordata</taxon>
        <taxon>Craniata</taxon>
        <taxon>Vertebrata</taxon>
        <taxon>Euteleostomi</taxon>
        <taxon>Mammalia</taxon>
        <taxon>Eutheria</taxon>
        <taxon>Laurasiatheria</taxon>
        <taxon>Chiroptera</taxon>
        <taxon>Yangochiroptera</taxon>
        <taxon>Vespertilionidae</taxon>
        <taxon>Myotis</taxon>
    </lineage>
</organism>
<sequence>MAFPDSTSVSSISNLHEESTGRKAVEPSFVNQGVLCVFFGQTAVYSSE</sequence>
<feature type="region of interest" description="Disordered" evidence="1">
    <location>
        <begin position="1"/>
        <end position="22"/>
    </location>
</feature>
<evidence type="ECO:0000313" key="3">
    <source>
        <dbReference type="Proteomes" id="UP000010556"/>
    </source>
</evidence>
<evidence type="ECO:0000313" key="2">
    <source>
        <dbReference type="EMBL" id="ELK37812.1"/>
    </source>
</evidence>
<dbReference type="EMBL" id="KB099991">
    <property type="protein sequence ID" value="ELK37812.1"/>
    <property type="molecule type" value="Genomic_DNA"/>
</dbReference>
<dbReference type="Proteomes" id="UP000010556">
    <property type="component" value="Unassembled WGS sequence"/>
</dbReference>
<protein>
    <submittedName>
        <fullName evidence="2">Uncharacterized protein</fullName>
    </submittedName>
</protein>
<reference evidence="3" key="1">
    <citation type="journal article" date="2013" name="Science">
        <title>Comparative analysis of bat genomes provides insight into the evolution of flight and immunity.</title>
        <authorList>
            <person name="Zhang G."/>
            <person name="Cowled C."/>
            <person name="Shi Z."/>
            <person name="Huang Z."/>
            <person name="Bishop-Lilly K.A."/>
            <person name="Fang X."/>
            <person name="Wynne J.W."/>
            <person name="Xiong Z."/>
            <person name="Baker M.L."/>
            <person name="Zhao W."/>
            <person name="Tachedjian M."/>
            <person name="Zhu Y."/>
            <person name="Zhou P."/>
            <person name="Jiang X."/>
            <person name="Ng J."/>
            <person name="Yang L."/>
            <person name="Wu L."/>
            <person name="Xiao J."/>
            <person name="Feng Y."/>
            <person name="Chen Y."/>
            <person name="Sun X."/>
            <person name="Zhang Y."/>
            <person name="Marsh G.A."/>
            <person name="Crameri G."/>
            <person name="Broder C.C."/>
            <person name="Frey K.G."/>
            <person name="Wang L.F."/>
            <person name="Wang J."/>
        </authorList>
    </citation>
    <scope>NUCLEOTIDE SEQUENCE [LARGE SCALE GENOMIC DNA]</scope>
</reference>
<keyword evidence="3" id="KW-1185">Reference proteome</keyword>
<dbReference type="AlphaFoldDB" id="L5MHM5"/>
<feature type="compositionally biased region" description="Polar residues" evidence="1">
    <location>
        <begin position="1"/>
        <end position="14"/>
    </location>
</feature>
<name>L5MHM5_MYODS</name>
<evidence type="ECO:0000256" key="1">
    <source>
        <dbReference type="SAM" id="MobiDB-lite"/>
    </source>
</evidence>